<gene>
    <name evidence="1" type="ORF">B0T11DRAFT_354005</name>
</gene>
<dbReference type="OrthoDB" id="4883757at2759"/>
<evidence type="ECO:0000313" key="2">
    <source>
        <dbReference type="Proteomes" id="UP000813385"/>
    </source>
</evidence>
<name>A0A8K0THR0_9PEZI</name>
<dbReference type="AlphaFoldDB" id="A0A8K0THR0"/>
<accession>A0A8K0THR0</accession>
<keyword evidence="2" id="KW-1185">Reference proteome</keyword>
<reference evidence="1" key="1">
    <citation type="journal article" date="2021" name="Nat. Commun.">
        <title>Genetic determinants of endophytism in the Arabidopsis root mycobiome.</title>
        <authorList>
            <person name="Mesny F."/>
            <person name="Miyauchi S."/>
            <person name="Thiergart T."/>
            <person name="Pickel B."/>
            <person name="Atanasova L."/>
            <person name="Karlsson M."/>
            <person name="Huettel B."/>
            <person name="Barry K.W."/>
            <person name="Haridas S."/>
            <person name="Chen C."/>
            <person name="Bauer D."/>
            <person name="Andreopoulos W."/>
            <person name="Pangilinan J."/>
            <person name="LaButti K."/>
            <person name="Riley R."/>
            <person name="Lipzen A."/>
            <person name="Clum A."/>
            <person name="Drula E."/>
            <person name="Henrissat B."/>
            <person name="Kohler A."/>
            <person name="Grigoriev I.V."/>
            <person name="Martin F.M."/>
            <person name="Hacquard S."/>
        </authorList>
    </citation>
    <scope>NUCLEOTIDE SEQUENCE</scope>
    <source>
        <strain evidence="1">MPI-CAGE-AT-0016</strain>
    </source>
</reference>
<dbReference type="Proteomes" id="UP000813385">
    <property type="component" value="Unassembled WGS sequence"/>
</dbReference>
<proteinExistence type="predicted"/>
<dbReference type="EMBL" id="JAGPXD010000003">
    <property type="protein sequence ID" value="KAH7363607.1"/>
    <property type="molecule type" value="Genomic_DNA"/>
</dbReference>
<protein>
    <submittedName>
        <fullName evidence="1">Uncharacterized protein</fullName>
    </submittedName>
</protein>
<comment type="caution">
    <text evidence="1">The sequence shown here is derived from an EMBL/GenBank/DDBJ whole genome shotgun (WGS) entry which is preliminary data.</text>
</comment>
<evidence type="ECO:0000313" key="1">
    <source>
        <dbReference type="EMBL" id="KAH7363607.1"/>
    </source>
</evidence>
<organism evidence="1 2">
    <name type="scientific">Plectosphaerella cucumerina</name>
    <dbReference type="NCBI Taxonomy" id="40658"/>
    <lineage>
        <taxon>Eukaryota</taxon>
        <taxon>Fungi</taxon>
        <taxon>Dikarya</taxon>
        <taxon>Ascomycota</taxon>
        <taxon>Pezizomycotina</taxon>
        <taxon>Sordariomycetes</taxon>
        <taxon>Hypocreomycetidae</taxon>
        <taxon>Glomerellales</taxon>
        <taxon>Plectosphaerellaceae</taxon>
        <taxon>Plectosphaerella</taxon>
    </lineage>
</organism>
<sequence length="401" mass="44268">MTPTPTGLFGLLPNELIIAMAHLLPVADVLALKIATRGSLPVLARRIDPSEYLQWASPFSHCDELLEAMATHGAVLSGSRALDYFVPGSTTESSDWDFYVGPVASSVLAVKEALERSGVVFESCLARAARTWRDKSSVTLAQNQIIPIAYEASLAHERSPDSQLVVDAVHRAYPELQDMAPLVRADGSVRWLGHLVPILIDSDGSASPLMPWEPRDRLYPRHVAAKVLAGSARKGAKTASVQLVIGAVDARQIAISEPLLQTVFRSIFSFYGSHVQCLMTKHFALHMYYGMAVEKSAYQWHVPADIREKADAGVRKYVSRGFGFMTAPEGNRWKLRSTQDEESCLVVLDADGRYQPPLSLIQKLRWHHSGQNIRPLLQPETSGARHELLCFGMVSRYSGLR</sequence>